<proteinExistence type="predicted"/>
<name>Q481Z9_COLP3</name>
<gene>
    <name evidence="1" type="ordered locus">CPS_2402</name>
</gene>
<dbReference type="Proteomes" id="UP000000547">
    <property type="component" value="Chromosome"/>
</dbReference>
<evidence type="ECO:0000313" key="2">
    <source>
        <dbReference type="Proteomes" id="UP000000547"/>
    </source>
</evidence>
<accession>Q481Z9</accession>
<dbReference type="KEGG" id="cps:CPS_2402"/>
<dbReference type="EMBL" id="CP000083">
    <property type="protein sequence ID" value="AAZ26219.1"/>
    <property type="molecule type" value="Genomic_DNA"/>
</dbReference>
<sequence length="47" mass="5195">MSTTVTVTAVDPENGFKVVHEKVADISSTTLHINKFSKSELKQHSDH</sequence>
<organism evidence="1 2">
    <name type="scientific">Colwellia psychrerythraea (strain 34H / ATCC BAA-681)</name>
    <name type="common">Vibrio psychroerythus</name>
    <dbReference type="NCBI Taxonomy" id="167879"/>
    <lineage>
        <taxon>Bacteria</taxon>
        <taxon>Pseudomonadati</taxon>
        <taxon>Pseudomonadota</taxon>
        <taxon>Gammaproteobacteria</taxon>
        <taxon>Alteromonadales</taxon>
        <taxon>Colwelliaceae</taxon>
        <taxon>Colwellia</taxon>
    </lineage>
</organism>
<protein>
    <submittedName>
        <fullName evidence="1">Uncharacterized protein</fullName>
    </submittedName>
</protein>
<dbReference type="AlphaFoldDB" id="Q481Z9"/>
<evidence type="ECO:0000313" key="1">
    <source>
        <dbReference type="EMBL" id="AAZ26219.1"/>
    </source>
</evidence>
<reference evidence="1" key="1">
    <citation type="journal article" date="2005" name="Proc. Natl. Acad. Sci. U.S.A.">
        <title>The psychrophilic lifestyle as revealed by the genome sequence of Colwellia psychrerythraea 34H through genomic and proteomic analyses.</title>
        <authorList>
            <person name="Methe B.A."/>
            <person name="Nelson K.E."/>
            <person name="Deming J.W."/>
            <person name="Momen B."/>
            <person name="Melamud E."/>
            <person name="Zhang X."/>
            <person name="Moult J."/>
            <person name="Madupu R."/>
            <person name="Nelson W.C."/>
            <person name="Dodson R.J."/>
            <person name="Brinkac L.M."/>
            <person name="Daugherty S.C."/>
            <person name="Durkin A.S."/>
            <person name="DeBoy R.T."/>
            <person name="Kolonay J.F."/>
            <person name="Sullivan S.A."/>
            <person name="Zhou L."/>
            <person name="Davidsen T.M."/>
            <person name="Wu M."/>
            <person name="Huston A.L."/>
            <person name="Lewis M."/>
            <person name="Weaver B."/>
            <person name="Weidman J.F."/>
            <person name="Khouri H."/>
            <person name="Utterback T.R."/>
            <person name="Feldblyum T.V."/>
            <person name="Fraser C.M."/>
        </authorList>
    </citation>
    <scope>NUCLEOTIDE SEQUENCE [LARGE SCALE GENOMIC DNA]</scope>
    <source>
        <strain evidence="1">34H</strain>
    </source>
</reference>
<dbReference type="HOGENOM" id="CLU_3166823_0_0_6"/>